<dbReference type="EMBL" id="KB469299">
    <property type="protein sequence ID" value="EPQ57050.1"/>
    <property type="molecule type" value="Genomic_DNA"/>
</dbReference>
<name>S7RR31_GLOTA</name>
<proteinExistence type="predicted"/>
<organism evidence="1 2">
    <name type="scientific">Gloeophyllum trabeum (strain ATCC 11539 / FP-39264 / Madison 617)</name>
    <name type="common">Brown rot fungus</name>
    <dbReference type="NCBI Taxonomy" id="670483"/>
    <lineage>
        <taxon>Eukaryota</taxon>
        <taxon>Fungi</taxon>
        <taxon>Dikarya</taxon>
        <taxon>Basidiomycota</taxon>
        <taxon>Agaricomycotina</taxon>
        <taxon>Agaricomycetes</taxon>
        <taxon>Gloeophyllales</taxon>
        <taxon>Gloeophyllaceae</taxon>
        <taxon>Gloeophyllum</taxon>
    </lineage>
</organism>
<dbReference type="Proteomes" id="UP000030669">
    <property type="component" value="Unassembled WGS sequence"/>
</dbReference>
<dbReference type="STRING" id="670483.S7RR31"/>
<dbReference type="OrthoDB" id="9984024at2759"/>
<protein>
    <submittedName>
        <fullName evidence="1">Uncharacterized protein</fullName>
    </submittedName>
</protein>
<dbReference type="AlphaFoldDB" id="S7RR31"/>
<sequence>MLTDVADQSYIGEAALNSGTNWNVLLNRSNDDAQIRESGMMAPAVAEVKSTYCRAKYDKTLPTNLPAVWWSTKHDNKHFLKNEQFLQTLRLLEWKGLSQSGLRNSDGLYNDGLVSDTCQKNGQAVVAAGLGALGVANQDMSLFDEAERLFRDELQRGPGQSFFSRFPHPEHNRNNTRHCHMVHIRTKHLQNYLDQANDSARTGKYSAFLGAQAFVADAKYGPC</sequence>
<dbReference type="KEGG" id="gtr:GLOTRDRAFT_127428"/>
<dbReference type="GeneID" id="19301556"/>
<dbReference type="RefSeq" id="XP_007864208.1">
    <property type="nucleotide sequence ID" value="XM_007866017.1"/>
</dbReference>
<dbReference type="HOGENOM" id="CLU_1240256_0_0_1"/>
<accession>S7RR31</accession>
<evidence type="ECO:0000313" key="2">
    <source>
        <dbReference type="Proteomes" id="UP000030669"/>
    </source>
</evidence>
<reference evidence="1 2" key="1">
    <citation type="journal article" date="2012" name="Science">
        <title>The Paleozoic origin of enzymatic lignin decomposition reconstructed from 31 fungal genomes.</title>
        <authorList>
            <person name="Floudas D."/>
            <person name="Binder M."/>
            <person name="Riley R."/>
            <person name="Barry K."/>
            <person name="Blanchette R.A."/>
            <person name="Henrissat B."/>
            <person name="Martinez A.T."/>
            <person name="Otillar R."/>
            <person name="Spatafora J.W."/>
            <person name="Yadav J.S."/>
            <person name="Aerts A."/>
            <person name="Benoit I."/>
            <person name="Boyd A."/>
            <person name="Carlson A."/>
            <person name="Copeland A."/>
            <person name="Coutinho P.M."/>
            <person name="de Vries R.P."/>
            <person name="Ferreira P."/>
            <person name="Findley K."/>
            <person name="Foster B."/>
            <person name="Gaskell J."/>
            <person name="Glotzer D."/>
            <person name="Gorecki P."/>
            <person name="Heitman J."/>
            <person name="Hesse C."/>
            <person name="Hori C."/>
            <person name="Igarashi K."/>
            <person name="Jurgens J.A."/>
            <person name="Kallen N."/>
            <person name="Kersten P."/>
            <person name="Kohler A."/>
            <person name="Kuees U."/>
            <person name="Kumar T.K.A."/>
            <person name="Kuo A."/>
            <person name="LaButti K."/>
            <person name="Larrondo L.F."/>
            <person name="Lindquist E."/>
            <person name="Ling A."/>
            <person name="Lombard V."/>
            <person name="Lucas S."/>
            <person name="Lundell T."/>
            <person name="Martin R."/>
            <person name="McLaughlin D.J."/>
            <person name="Morgenstern I."/>
            <person name="Morin E."/>
            <person name="Murat C."/>
            <person name="Nagy L.G."/>
            <person name="Nolan M."/>
            <person name="Ohm R.A."/>
            <person name="Patyshakuliyeva A."/>
            <person name="Rokas A."/>
            <person name="Ruiz-Duenas F.J."/>
            <person name="Sabat G."/>
            <person name="Salamov A."/>
            <person name="Samejima M."/>
            <person name="Schmutz J."/>
            <person name="Slot J.C."/>
            <person name="St John F."/>
            <person name="Stenlid J."/>
            <person name="Sun H."/>
            <person name="Sun S."/>
            <person name="Syed K."/>
            <person name="Tsang A."/>
            <person name="Wiebenga A."/>
            <person name="Young D."/>
            <person name="Pisabarro A."/>
            <person name="Eastwood D.C."/>
            <person name="Martin F."/>
            <person name="Cullen D."/>
            <person name="Grigoriev I.V."/>
            <person name="Hibbett D.S."/>
        </authorList>
    </citation>
    <scope>NUCLEOTIDE SEQUENCE [LARGE SCALE GENOMIC DNA]</scope>
    <source>
        <strain evidence="1 2">ATCC 11539</strain>
    </source>
</reference>
<gene>
    <name evidence="1" type="ORF">GLOTRDRAFT_127428</name>
</gene>
<evidence type="ECO:0000313" key="1">
    <source>
        <dbReference type="EMBL" id="EPQ57050.1"/>
    </source>
</evidence>
<keyword evidence="2" id="KW-1185">Reference proteome</keyword>